<evidence type="ECO:0000256" key="12">
    <source>
        <dbReference type="ARBA" id="ARBA00023316"/>
    </source>
</evidence>
<evidence type="ECO:0000256" key="13">
    <source>
        <dbReference type="RuleBase" id="RU003832"/>
    </source>
</evidence>
<dbReference type="SMR" id="A0A3B6SGV2"/>
<evidence type="ECO:0000256" key="4">
    <source>
        <dbReference type="ARBA" id="ARBA00022676"/>
    </source>
</evidence>
<proteinExistence type="inferred from homology"/>
<evidence type="ECO:0000313" key="16">
    <source>
        <dbReference type="Proteomes" id="UP000019116"/>
    </source>
</evidence>
<evidence type="ECO:0000256" key="6">
    <source>
        <dbReference type="ARBA" id="ARBA00022692"/>
    </source>
</evidence>
<evidence type="ECO:0000313" key="15">
    <source>
        <dbReference type="EnsemblPlants" id="TraesCS7B02G183900.1"/>
    </source>
</evidence>
<dbReference type="EnsemblPlants" id="TraesCS7B02G183900.1">
    <property type="protein sequence ID" value="TraesCS7B02G183900.1"/>
    <property type="gene ID" value="TraesCS7B02G183900"/>
</dbReference>
<keyword evidence="4 13" id="KW-0328">Glycosyltransferase</keyword>
<dbReference type="InterPro" id="IPR055270">
    <property type="entry name" value="Glyco_tran_10_C"/>
</dbReference>
<accession>A0A3B6SGV2</accession>
<dbReference type="OMA" id="SHPCARF"/>
<dbReference type="Gramene" id="TraesCS7B02G183900.1">
    <property type="protein sequence ID" value="TraesCS7B02G183900.1"/>
    <property type="gene ID" value="TraesCS7B02G183900"/>
</dbReference>
<dbReference type="Pfam" id="PF00852">
    <property type="entry name" value="Glyco_transf_10"/>
    <property type="match status" value="1"/>
</dbReference>
<keyword evidence="11" id="KW-0325">Glycoprotein</keyword>
<dbReference type="Gramene" id="TraesCAD_scaffold_027385_01G000100.1">
    <property type="protein sequence ID" value="TraesCAD_scaffold_027385_01G000100.1"/>
    <property type="gene ID" value="TraesCAD_scaffold_027385_01G000100"/>
</dbReference>
<dbReference type="PANTHER" id="PTHR11929">
    <property type="entry name" value="ALPHA- 1,3 -FUCOSYLTRANSFERASE"/>
    <property type="match status" value="1"/>
</dbReference>
<dbReference type="PANTHER" id="PTHR11929:SF220">
    <property type="entry name" value="FUCOSYLTRANSFERASE"/>
    <property type="match status" value="1"/>
</dbReference>
<dbReference type="RefSeq" id="XP_044430279.1">
    <property type="nucleotide sequence ID" value="XM_044574344.1"/>
</dbReference>
<dbReference type="Gramene" id="TraesPARA_EIv1.0_2416500.1">
    <property type="protein sequence ID" value="TraesPARA_EIv1.0_2416500.1.CDS"/>
    <property type="gene ID" value="TraesPARA_EIv1.0_2416500"/>
</dbReference>
<keyword evidence="6 13" id="KW-0812">Transmembrane</keyword>
<dbReference type="STRING" id="4565.A0A3B6SGV2"/>
<dbReference type="GO" id="GO:0008417">
    <property type="term" value="F:fucosyltransferase activity"/>
    <property type="evidence" value="ECO:0007669"/>
    <property type="project" value="InterPro"/>
</dbReference>
<sequence>MKGSHSQSQAASRRRRCGWLLPLLVGAAFVGEIAFLGRLDMSKNVAAVESWTTSFYRLSSTWGADAPPGSGDDGDDCEERLEREDAVPYDRDFERDPVLVGGAAKDWNRCSVGCEFGFPASKTPDATFGIAPDPSVESILRSMESSQYYSENNINAARGRGYQIVMTTSLSSDVPVGYFSWAEYDIMAPVPPKTEEALAAAFISNCGARNFRLQALEMLESLDVKIDSYGSCHRNRDGKVDKVETLKRYKFSLAFENSNEEDYVTEKFFQSLVTGAIPVVVGAPNIQEFSPGEGAILHIKELDDVISVAKTMKHIASNPDAFNQSLRWKYDGPSDSFKALIDMAAVHSSCRLCIHIATKIHEKEEKTPKFMNRSCSCSSKRGTVYHLFVRERGRFKTESIYLRSDQLTLGALESAVHGKFRSLKHVPVWKDERPSGIRGGDELKVYKIYPIGLTERQALYKFQFNDDAEVARYIKGHPCAKLEVIFV</sequence>
<dbReference type="Gramene" id="TraesSYM5B03G02872020.1">
    <property type="protein sequence ID" value="TraesSYM5B03G02872020.1"/>
    <property type="gene ID" value="TraesSYM5B03G02872020"/>
</dbReference>
<dbReference type="InterPro" id="IPR001503">
    <property type="entry name" value="Glyco_trans_10"/>
</dbReference>
<comment type="similarity">
    <text evidence="3 13">Belongs to the glycosyltransferase 10 family.</text>
</comment>
<dbReference type="InterPro" id="IPR038577">
    <property type="entry name" value="GT10-like_C_sf"/>
</dbReference>
<dbReference type="AlphaFoldDB" id="A0A3B6SGV2"/>
<reference evidence="15" key="1">
    <citation type="submission" date="2018-08" db="EMBL/GenBank/DDBJ databases">
        <authorList>
            <person name="Rossello M."/>
        </authorList>
    </citation>
    <scope>NUCLEOTIDE SEQUENCE [LARGE SCALE GENOMIC DNA]</scope>
    <source>
        <strain evidence="15">cv. Chinese Spring</strain>
    </source>
</reference>
<name>A0A3B6SGV2_WHEAT</name>
<dbReference type="Proteomes" id="UP000019116">
    <property type="component" value="Chromosome 7B"/>
</dbReference>
<dbReference type="UniPathway" id="UPA00378"/>
<dbReference type="FunFam" id="3.40.50.11660:FF:000005">
    <property type="entry name" value="Glycoprotein 3-alpha-L-fucosyltransferase A"/>
    <property type="match status" value="1"/>
</dbReference>
<keyword evidence="7" id="KW-0735">Signal-anchor</keyword>
<dbReference type="OrthoDB" id="427096at2759"/>
<keyword evidence="9 13" id="KW-0333">Golgi apparatus</keyword>
<dbReference type="Gramene" id="TraesLDM7B03G04133760.1">
    <property type="protein sequence ID" value="TraesLDM7B03G04133760.1"/>
    <property type="gene ID" value="TraesLDM7B03G04133760"/>
</dbReference>
<dbReference type="Gramene" id="TraesJUL7B03G04168350.1">
    <property type="protein sequence ID" value="TraesJUL7B03G04168350.1"/>
    <property type="gene ID" value="TraesJUL7B03G04168350"/>
</dbReference>
<keyword evidence="8" id="KW-1133">Transmembrane helix</keyword>
<keyword evidence="10" id="KW-0472">Membrane</keyword>
<dbReference type="SUPFAM" id="SSF53756">
    <property type="entry name" value="UDP-Glycosyltransferase/glycogen phosphorylase"/>
    <property type="match status" value="1"/>
</dbReference>
<evidence type="ECO:0000256" key="1">
    <source>
        <dbReference type="ARBA" id="ARBA00004447"/>
    </source>
</evidence>
<evidence type="ECO:0000256" key="8">
    <source>
        <dbReference type="ARBA" id="ARBA00022989"/>
    </source>
</evidence>
<comment type="subcellular location">
    <subcellularLocation>
        <location evidence="1 13">Golgi apparatus</location>
        <location evidence="1 13">Golgi stack membrane</location>
        <topology evidence="1 13">Single-pass type II membrane protein</topology>
    </subcellularLocation>
</comment>
<feature type="domain" description="Fucosyltransferase C-terminal" evidence="14">
    <location>
        <begin position="196"/>
        <end position="362"/>
    </location>
</feature>
<evidence type="ECO:0000256" key="10">
    <source>
        <dbReference type="ARBA" id="ARBA00023136"/>
    </source>
</evidence>
<evidence type="ECO:0000256" key="7">
    <source>
        <dbReference type="ARBA" id="ARBA00022968"/>
    </source>
</evidence>
<dbReference type="Gene3D" id="3.40.50.11660">
    <property type="entry name" value="Glycosyl transferase family 10, C-terminal domain"/>
    <property type="match status" value="1"/>
</dbReference>
<evidence type="ECO:0000256" key="11">
    <source>
        <dbReference type="ARBA" id="ARBA00023180"/>
    </source>
</evidence>
<dbReference type="Gramene" id="TraesJAG7B03G04113160.1">
    <property type="protein sequence ID" value="TraesJAG7B03G04113160.1"/>
    <property type="gene ID" value="TraesJAG7B03G04113160"/>
</dbReference>
<dbReference type="EC" id="2.4.1.-" evidence="13"/>
<comment type="pathway">
    <text evidence="2">Protein modification; protein glycosylation.</text>
</comment>
<gene>
    <name evidence="15" type="primary">LOC123156180</name>
</gene>
<dbReference type="Gramene" id="TraesKAR7B01G0202740.1">
    <property type="protein sequence ID" value="cds.TraesKAR7B01G0202740.1"/>
    <property type="gene ID" value="TraesKAR7B01G0202740"/>
</dbReference>
<dbReference type="Gramene" id="TraesARI5B03G02885070.1">
    <property type="protein sequence ID" value="TraesARI5B03G02885070.1"/>
    <property type="gene ID" value="TraesARI5B03G02885070"/>
</dbReference>
<dbReference type="GO" id="GO:0032580">
    <property type="term" value="C:Golgi cisterna membrane"/>
    <property type="evidence" value="ECO:0007669"/>
    <property type="project" value="UniProtKB-SubCell"/>
</dbReference>
<keyword evidence="16" id="KW-1185">Reference proteome</keyword>
<organism evidence="15">
    <name type="scientific">Triticum aestivum</name>
    <name type="common">Wheat</name>
    <dbReference type="NCBI Taxonomy" id="4565"/>
    <lineage>
        <taxon>Eukaryota</taxon>
        <taxon>Viridiplantae</taxon>
        <taxon>Streptophyta</taxon>
        <taxon>Embryophyta</taxon>
        <taxon>Tracheophyta</taxon>
        <taxon>Spermatophyta</taxon>
        <taxon>Magnoliopsida</taxon>
        <taxon>Liliopsida</taxon>
        <taxon>Poales</taxon>
        <taxon>Poaceae</taxon>
        <taxon>BOP clade</taxon>
        <taxon>Pooideae</taxon>
        <taxon>Triticodae</taxon>
        <taxon>Triticeae</taxon>
        <taxon>Triticinae</taxon>
        <taxon>Triticum</taxon>
    </lineage>
</organism>
<evidence type="ECO:0000256" key="5">
    <source>
        <dbReference type="ARBA" id="ARBA00022679"/>
    </source>
</evidence>
<dbReference type="Gramene" id="TraesSTA7B03G04126060.1">
    <property type="protein sequence ID" value="TraesSTA7B03G04126060.1"/>
    <property type="gene ID" value="TraesSTA7B03G04126060"/>
</dbReference>
<dbReference type="Gramene" id="TraesCS7B03G0510400.1">
    <property type="protein sequence ID" value="TraesCS7B03G0510400.1.CDS"/>
    <property type="gene ID" value="TraesCS7B03G0510400"/>
</dbReference>
<evidence type="ECO:0000256" key="9">
    <source>
        <dbReference type="ARBA" id="ARBA00023034"/>
    </source>
</evidence>
<reference evidence="15" key="2">
    <citation type="submission" date="2018-10" db="UniProtKB">
        <authorList>
            <consortium name="EnsemblPlants"/>
        </authorList>
    </citation>
    <scope>IDENTIFICATION</scope>
</reference>
<keyword evidence="12" id="KW-0961">Cell wall biogenesis/degradation</keyword>
<dbReference type="Gramene" id="TraesMAC7B03G04125370.1">
    <property type="protein sequence ID" value="TraesMAC7B03G04125370.1"/>
    <property type="gene ID" value="TraesMAC7B03G04125370"/>
</dbReference>
<evidence type="ECO:0000256" key="2">
    <source>
        <dbReference type="ARBA" id="ARBA00004922"/>
    </source>
</evidence>
<dbReference type="GeneID" id="123156180"/>
<protein>
    <recommendedName>
        <fullName evidence="13">Fucosyltransferase</fullName>
        <ecNumber evidence="13">2.4.1.-</ecNumber>
    </recommendedName>
</protein>
<keyword evidence="5 13" id="KW-0808">Transferase</keyword>
<dbReference type="GO" id="GO:0071555">
    <property type="term" value="P:cell wall organization"/>
    <property type="evidence" value="ECO:0007669"/>
    <property type="project" value="UniProtKB-KW"/>
</dbReference>
<evidence type="ECO:0000256" key="3">
    <source>
        <dbReference type="ARBA" id="ARBA00008919"/>
    </source>
</evidence>
<evidence type="ECO:0000259" key="14">
    <source>
        <dbReference type="Pfam" id="PF00852"/>
    </source>
</evidence>